<protein>
    <recommendedName>
        <fullName evidence="1">HTH marR-type domain-containing protein</fullName>
    </recommendedName>
</protein>
<dbReference type="RefSeq" id="WP_089557146.1">
    <property type="nucleotide sequence ID" value="NZ_CP022474.1"/>
</dbReference>
<dbReference type="SMART" id="SM00347">
    <property type="entry name" value="HTH_MARR"/>
    <property type="match status" value="1"/>
</dbReference>
<name>A0AAC9Y1D0_LATCU</name>
<proteinExistence type="predicted"/>
<evidence type="ECO:0000259" key="1">
    <source>
        <dbReference type="PROSITE" id="PS50995"/>
    </source>
</evidence>
<dbReference type="Proteomes" id="UP000199749">
    <property type="component" value="Chromosome"/>
</dbReference>
<dbReference type="InterPro" id="IPR000835">
    <property type="entry name" value="HTH_MarR-typ"/>
</dbReference>
<evidence type="ECO:0000313" key="2">
    <source>
        <dbReference type="EMBL" id="ASN60825.1"/>
    </source>
</evidence>
<reference evidence="2 3" key="1">
    <citation type="submission" date="2017-07" db="EMBL/GenBank/DDBJ databases">
        <title>Lactobacillus curvatus MRS6 whole genome.</title>
        <authorList>
            <person name="Jans C."/>
            <person name="Lagler S."/>
            <person name="Lacroix C."/>
            <person name="Meile L."/>
            <person name="Stevens M.J.A."/>
        </authorList>
    </citation>
    <scope>NUCLEOTIDE SEQUENCE [LARGE SCALE GENOMIC DNA]</scope>
    <source>
        <strain evidence="2 3">MRS6</strain>
    </source>
</reference>
<dbReference type="InterPro" id="IPR036388">
    <property type="entry name" value="WH-like_DNA-bd_sf"/>
</dbReference>
<dbReference type="InterPro" id="IPR036390">
    <property type="entry name" value="WH_DNA-bd_sf"/>
</dbReference>
<feature type="domain" description="HTH marR-type" evidence="1">
    <location>
        <begin position="9"/>
        <end position="138"/>
    </location>
</feature>
<sequence length="139" mass="15940">MSESEQNQYLEGYQLLVRLENGLNTIAKRHGVSFSQYLILKQIVENNCNEPSMLARAFVVSPPAMSRKLTALFREGKIVKLYNLKDEDQRITNLKVTEKGETIVNTLNDEYGRILLPYSEKSEALMAQFIMIANQILKK</sequence>
<dbReference type="Gene3D" id="1.10.10.10">
    <property type="entry name" value="Winged helix-like DNA-binding domain superfamily/Winged helix DNA-binding domain"/>
    <property type="match status" value="1"/>
</dbReference>
<dbReference type="AlphaFoldDB" id="A0AAC9Y1D0"/>
<dbReference type="EMBL" id="CP022474">
    <property type="protein sequence ID" value="ASN60825.1"/>
    <property type="molecule type" value="Genomic_DNA"/>
</dbReference>
<dbReference type="PROSITE" id="PS50995">
    <property type="entry name" value="HTH_MARR_2"/>
    <property type="match status" value="1"/>
</dbReference>
<gene>
    <name evidence="2" type="ORF">CG419_09450</name>
</gene>
<organism evidence="2 3">
    <name type="scientific">Latilactobacillus curvatus</name>
    <name type="common">Lactobacillus curvatus</name>
    <dbReference type="NCBI Taxonomy" id="28038"/>
    <lineage>
        <taxon>Bacteria</taxon>
        <taxon>Bacillati</taxon>
        <taxon>Bacillota</taxon>
        <taxon>Bacilli</taxon>
        <taxon>Lactobacillales</taxon>
        <taxon>Lactobacillaceae</taxon>
        <taxon>Latilactobacillus</taxon>
    </lineage>
</organism>
<accession>A0AAC9Y1D0</accession>
<evidence type="ECO:0000313" key="3">
    <source>
        <dbReference type="Proteomes" id="UP000199749"/>
    </source>
</evidence>
<dbReference type="GO" id="GO:0003700">
    <property type="term" value="F:DNA-binding transcription factor activity"/>
    <property type="evidence" value="ECO:0007669"/>
    <property type="project" value="InterPro"/>
</dbReference>
<dbReference type="SUPFAM" id="SSF46785">
    <property type="entry name" value="Winged helix' DNA-binding domain"/>
    <property type="match status" value="1"/>
</dbReference>